<keyword evidence="1" id="KW-0812">Transmembrane</keyword>
<keyword evidence="1" id="KW-0472">Membrane</keyword>
<feature type="transmembrane region" description="Helical" evidence="1">
    <location>
        <begin position="9"/>
        <end position="30"/>
    </location>
</feature>
<dbReference type="RefSeq" id="WP_149528196.1">
    <property type="nucleotide sequence ID" value="NZ_AP018929.1"/>
</dbReference>
<accession>A0A510DRQ0</accession>
<proteinExistence type="predicted"/>
<dbReference type="EMBL" id="AP018930">
    <property type="protein sequence ID" value="BBG25609.1"/>
    <property type="molecule type" value="Genomic_DNA"/>
</dbReference>
<evidence type="ECO:0000313" key="3">
    <source>
        <dbReference type="EMBL" id="BBG25609.1"/>
    </source>
</evidence>
<dbReference type="AlphaFoldDB" id="A0A510DRQ0"/>
<dbReference type="GeneID" id="41716631"/>
<dbReference type="KEGG" id="step:IC006_0132"/>
<sequence>MDDVVEDMIVLIAVVIIGLVIASFAFSYFVPKISFSNAESLSNSMASSMSVSNGPLLVSGGEGSALFEAYDPSYNYNYTVIAFVEPSSYASSVGLVTPSTPTTSSSFQVIMPNGKVASTVNVGTVYSLSGTILVTSGVGYTVPANTPFTVKIPANSGDILVVWFLYQEDGYTFRVDYAYSGVPS</sequence>
<evidence type="ECO:0000313" key="4">
    <source>
        <dbReference type="Proteomes" id="UP000322983"/>
    </source>
</evidence>
<accession>A0A510DZL0</accession>
<protein>
    <submittedName>
        <fullName evidence="2">Uncharacterized protein</fullName>
    </submittedName>
</protein>
<reference evidence="5" key="1">
    <citation type="submission" date="2018-09" db="EMBL/GenBank/DDBJ databases">
        <title>Complete Genome Sequencing of Sulfolobus sp. JCM 16834.</title>
        <authorList>
            <person name="Kato S."/>
            <person name="Itoh T."/>
            <person name="Ohkuma M."/>
        </authorList>
    </citation>
    <scope>NUCLEOTIDE SEQUENCE [LARGE SCALE GENOMIC DNA]</scope>
    <source>
        <strain evidence="5">IC-007</strain>
    </source>
</reference>
<keyword evidence="1" id="KW-1133">Transmembrane helix</keyword>
<gene>
    <name evidence="2" type="ORF">IC006_0132</name>
    <name evidence="3" type="ORF">IC007_0114</name>
</gene>
<name>A0A510DRQ0_9CREN</name>
<organism evidence="2 4">
    <name type="scientific">Sulfuracidifex tepidarius</name>
    <dbReference type="NCBI Taxonomy" id="1294262"/>
    <lineage>
        <taxon>Archaea</taxon>
        <taxon>Thermoproteota</taxon>
        <taxon>Thermoprotei</taxon>
        <taxon>Sulfolobales</taxon>
        <taxon>Sulfolobaceae</taxon>
        <taxon>Sulfuracidifex</taxon>
    </lineage>
</organism>
<dbReference type="EMBL" id="AP018929">
    <property type="protein sequence ID" value="BBG22848.1"/>
    <property type="molecule type" value="Genomic_DNA"/>
</dbReference>
<evidence type="ECO:0000313" key="2">
    <source>
        <dbReference type="EMBL" id="BBG22848.1"/>
    </source>
</evidence>
<dbReference type="OrthoDB" id="34305at2157"/>
<dbReference type="STRING" id="1294262.GCA_001316085_00934"/>
<evidence type="ECO:0000313" key="5">
    <source>
        <dbReference type="Proteomes" id="UP000325030"/>
    </source>
</evidence>
<evidence type="ECO:0000256" key="1">
    <source>
        <dbReference type="SAM" id="Phobius"/>
    </source>
</evidence>
<dbReference type="Proteomes" id="UP000322983">
    <property type="component" value="Chromosome"/>
</dbReference>
<dbReference type="Proteomes" id="UP000325030">
    <property type="component" value="Chromosome"/>
</dbReference>
<reference evidence="2 4" key="2">
    <citation type="journal article" date="2020" name="Int. J. Syst. Evol. Microbiol.">
        <title>Sulfuracidifex tepidarius gen. nov., sp. nov. and transfer of Sulfolobus metallicus Huber and Stetter 1992 to the genus Sulfuracidifex as Sulfuracidifex metallicus comb. nov.</title>
        <authorList>
            <person name="Itoh T."/>
            <person name="Miura T."/>
            <person name="Sakai H.D."/>
            <person name="Kato S."/>
            <person name="Ohkuma M."/>
            <person name="Takashina T."/>
        </authorList>
    </citation>
    <scope>NUCLEOTIDE SEQUENCE [LARGE SCALE GENOMIC DNA]</scope>
    <source>
        <strain evidence="2 4">IC-006</strain>
        <strain evidence="3">IC-007</strain>
    </source>
</reference>
<keyword evidence="4" id="KW-1185">Reference proteome</keyword>